<evidence type="ECO:0000256" key="5">
    <source>
        <dbReference type="SAM" id="MobiDB-lite"/>
    </source>
</evidence>
<dbReference type="PANTHER" id="PTHR36766:SF40">
    <property type="entry name" value="DISEASE RESISTANCE PROTEIN RGA3"/>
    <property type="match status" value="1"/>
</dbReference>
<dbReference type="InterPro" id="IPR041118">
    <property type="entry name" value="Rx_N"/>
</dbReference>
<dbReference type="PRINTS" id="PR00364">
    <property type="entry name" value="DISEASERSIST"/>
</dbReference>
<feature type="compositionally biased region" description="Polar residues" evidence="5">
    <location>
        <begin position="154"/>
        <end position="164"/>
    </location>
</feature>
<evidence type="ECO:0000313" key="8">
    <source>
        <dbReference type="EMBL" id="KAJ8770890.1"/>
    </source>
</evidence>
<keyword evidence="2" id="KW-0547">Nucleotide-binding</keyword>
<dbReference type="GO" id="GO:0043531">
    <property type="term" value="F:ADP binding"/>
    <property type="evidence" value="ECO:0007669"/>
    <property type="project" value="InterPro"/>
</dbReference>
<dbReference type="GO" id="GO:0006952">
    <property type="term" value="P:defense response"/>
    <property type="evidence" value="ECO:0007669"/>
    <property type="project" value="UniProtKB-KW"/>
</dbReference>
<dbReference type="Gene3D" id="3.40.50.300">
    <property type="entry name" value="P-loop containing nucleotide triphosphate hydrolases"/>
    <property type="match status" value="1"/>
</dbReference>
<comment type="caution">
    <text evidence="8">The sequence shown here is derived from an EMBL/GenBank/DDBJ whole genome shotgun (WGS) entry which is preliminary data.</text>
</comment>
<evidence type="ECO:0000313" key="9">
    <source>
        <dbReference type="Proteomes" id="UP001159364"/>
    </source>
</evidence>
<keyword evidence="3" id="KW-0611">Plant defense</keyword>
<dbReference type="Pfam" id="PF18052">
    <property type="entry name" value="Rx_N"/>
    <property type="match status" value="1"/>
</dbReference>
<keyword evidence="1" id="KW-0677">Repeat</keyword>
<gene>
    <name evidence="8" type="ORF">K2173_021805</name>
</gene>
<organism evidence="8 9">
    <name type="scientific">Erythroxylum novogranatense</name>
    <dbReference type="NCBI Taxonomy" id="1862640"/>
    <lineage>
        <taxon>Eukaryota</taxon>
        <taxon>Viridiplantae</taxon>
        <taxon>Streptophyta</taxon>
        <taxon>Embryophyta</taxon>
        <taxon>Tracheophyta</taxon>
        <taxon>Spermatophyta</taxon>
        <taxon>Magnoliopsida</taxon>
        <taxon>eudicotyledons</taxon>
        <taxon>Gunneridae</taxon>
        <taxon>Pentapetalae</taxon>
        <taxon>rosids</taxon>
        <taxon>fabids</taxon>
        <taxon>Malpighiales</taxon>
        <taxon>Erythroxylaceae</taxon>
        <taxon>Erythroxylum</taxon>
    </lineage>
</organism>
<dbReference type="Pfam" id="PF00931">
    <property type="entry name" value="NB-ARC"/>
    <property type="match status" value="1"/>
</dbReference>
<evidence type="ECO:0008006" key="10">
    <source>
        <dbReference type="Google" id="ProtNLM"/>
    </source>
</evidence>
<dbReference type="SUPFAM" id="SSF52540">
    <property type="entry name" value="P-loop containing nucleoside triphosphate hydrolases"/>
    <property type="match status" value="1"/>
</dbReference>
<evidence type="ECO:0000256" key="3">
    <source>
        <dbReference type="ARBA" id="ARBA00022821"/>
    </source>
</evidence>
<dbReference type="InterPro" id="IPR027417">
    <property type="entry name" value="P-loop_NTPase"/>
</dbReference>
<evidence type="ECO:0000256" key="4">
    <source>
        <dbReference type="ARBA" id="ARBA00022840"/>
    </source>
</evidence>
<dbReference type="PANTHER" id="PTHR36766">
    <property type="entry name" value="PLANT BROAD-SPECTRUM MILDEW RESISTANCE PROTEIN RPW8"/>
    <property type="match status" value="1"/>
</dbReference>
<evidence type="ECO:0000259" key="6">
    <source>
        <dbReference type="Pfam" id="PF00931"/>
    </source>
</evidence>
<feature type="domain" description="Disease resistance N-terminal" evidence="7">
    <location>
        <begin position="10"/>
        <end position="98"/>
    </location>
</feature>
<dbReference type="Proteomes" id="UP001159364">
    <property type="component" value="Linkage Group LG03"/>
</dbReference>
<evidence type="ECO:0000256" key="1">
    <source>
        <dbReference type="ARBA" id="ARBA00022737"/>
    </source>
</evidence>
<dbReference type="InterPro" id="IPR002182">
    <property type="entry name" value="NB-ARC"/>
</dbReference>
<feature type="domain" description="NB-ARC" evidence="6">
    <location>
        <begin position="188"/>
        <end position="307"/>
    </location>
</feature>
<dbReference type="Gene3D" id="1.20.5.4130">
    <property type="match status" value="1"/>
</dbReference>
<evidence type="ECO:0000259" key="7">
    <source>
        <dbReference type="Pfam" id="PF18052"/>
    </source>
</evidence>
<dbReference type="GO" id="GO:0005524">
    <property type="term" value="F:ATP binding"/>
    <property type="evidence" value="ECO:0007669"/>
    <property type="project" value="UniProtKB-KW"/>
</dbReference>
<keyword evidence="9" id="KW-1185">Reference proteome</keyword>
<reference evidence="8 9" key="1">
    <citation type="submission" date="2021-09" db="EMBL/GenBank/DDBJ databases">
        <title>Genomic insights and catalytic innovation underlie evolution of tropane alkaloids biosynthesis.</title>
        <authorList>
            <person name="Wang Y.-J."/>
            <person name="Tian T."/>
            <person name="Huang J.-P."/>
            <person name="Huang S.-X."/>
        </authorList>
    </citation>
    <scope>NUCLEOTIDE SEQUENCE [LARGE SCALE GENOMIC DNA]</scope>
    <source>
        <strain evidence="8">KIB-2018</strain>
        <tissue evidence="8">Leaf</tissue>
    </source>
</reference>
<protein>
    <recommendedName>
        <fullName evidence="10">Disease resistance RPP13-like protein 1</fullName>
    </recommendedName>
</protein>
<sequence length="312" mass="34941">MAAELVGGAFLSSLLSVLFEKIASRPVVDFFKARKLDHTLVHKLKIAMNSVGGLLDDAEEQEITRPAVKEWLDQLKHAFFEADDLLDEVSYEATRLEVAENKYPLHCMRKVHGLFSKPGSFKEMQDKLKEIIETFEFLVNQKEVFGLREGTGRKPSSQKLPTTSRVDESSVLGREADKEAILKLILSEDLNGDAIGVMSIVGMGGVGKTTLAQILYKDKRDFDVFKITRHILKEIGIMGCVNRTPNQLQIQLEERLAGKKFILFLDDVWNEKHNDWDTLITPFKAGASGSWVIVTTRNDTVASVVSSSFVLV</sequence>
<proteinExistence type="predicted"/>
<feature type="region of interest" description="Disordered" evidence="5">
    <location>
        <begin position="149"/>
        <end position="170"/>
    </location>
</feature>
<dbReference type="EMBL" id="JAIWQS010000003">
    <property type="protein sequence ID" value="KAJ8770890.1"/>
    <property type="molecule type" value="Genomic_DNA"/>
</dbReference>
<accession>A0AAV8TVC3</accession>
<dbReference type="AlphaFoldDB" id="A0AAV8TVC3"/>
<name>A0AAV8TVC3_9ROSI</name>
<keyword evidence="4" id="KW-0067">ATP-binding</keyword>
<evidence type="ECO:0000256" key="2">
    <source>
        <dbReference type="ARBA" id="ARBA00022741"/>
    </source>
</evidence>